<dbReference type="FunFam" id="3.30.70.270:FF:000001">
    <property type="entry name" value="Diguanylate cyclase domain protein"/>
    <property type="match status" value="1"/>
</dbReference>
<keyword evidence="5" id="KW-0812">Transmembrane</keyword>
<feature type="transmembrane region" description="Helical" evidence="5">
    <location>
        <begin position="25"/>
        <end position="45"/>
    </location>
</feature>
<feature type="transmembrane region" description="Helical" evidence="5">
    <location>
        <begin position="51"/>
        <end position="70"/>
    </location>
</feature>
<dbReference type="Proteomes" id="UP000319142">
    <property type="component" value="Unassembled WGS sequence"/>
</dbReference>
<organism evidence="7 8">
    <name type="scientific">Marinobacter vinifirmus</name>
    <dbReference type="NCBI Taxonomy" id="355591"/>
    <lineage>
        <taxon>Bacteria</taxon>
        <taxon>Pseudomonadati</taxon>
        <taxon>Pseudomonadota</taxon>
        <taxon>Gammaproteobacteria</taxon>
        <taxon>Pseudomonadales</taxon>
        <taxon>Marinobacteraceae</taxon>
        <taxon>Marinobacter</taxon>
    </lineage>
</organism>
<dbReference type="InterPro" id="IPR029787">
    <property type="entry name" value="Nucleotide_cyclase"/>
</dbReference>
<gene>
    <name evidence="7" type="ORF">FHK81_11880</name>
</gene>
<evidence type="ECO:0000256" key="1">
    <source>
        <dbReference type="ARBA" id="ARBA00001946"/>
    </source>
</evidence>
<dbReference type="InterPro" id="IPR043128">
    <property type="entry name" value="Rev_trsase/Diguanyl_cyclase"/>
</dbReference>
<dbReference type="PANTHER" id="PTHR45138:SF9">
    <property type="entry name" value="DIGUANYLATE CYCLASE DGCM-RELATED"/>
    <property type="match status" value="1"/>
</dbReference>
<evidence type="ECO:0000256" key="5">
    <source>
        <dbReference type="SAM" id="Phobius"/>
    </source>
</evidence>
<comment type="catalytic activity">
    <reaction evidence="3">
        <text>2 GTP = 3',3'-c-di-GMP + 2 diphosphate</text>
        <dbReference type="Rhea" id="RHEA:24898"/>
        <dbReference type="ChEBI" id="CHEBI:33019"/>
        <dbReference type="ChEBI" id="CHEBI:37565"/>
        <dbReference type="ChEBI" id="CHEBI:58805"/>
        <dbReference type="EC" id="2.7.7.65"/>
    </reaction>
</comment>
<accession>A0A558B7A9</accession>
<dbReference type="CDD" id="cd01949">
    <property type="entry name" value="GGDEF"/>
    <property type="match status" value="1"/>
</dbReference>
<feature type="transmembrane region" description="Helical" evidence="5">
    <location>
        <begin position="146"/>
        <end position="167"/>
    </location>
</feature>
<evidence type="ECO:0000313" key="7">
    <source>
        <dbReference type="EMBL" id="TVT32388.1"/>
    </source>
</evidence>
<evidence type="ECO:0000259" key="6">
    <source>
        <dbReference type="PROSITE" id="PS50887"/>
    </source>
</evidence>
<dbReference type="SUPFAM" id="SSF55073">
    <property type="entry name" value="Nucleotide cyclase"/>
    <property type="match status" value="1"/>
</dbReference>
<dbReference type="GO" id="GO:0052621">
    <property type="term" value="F:diguanylate cyclase activity"/>
    <property type="evidence" value="ECO:0007669"/>
    <property type="project" value="UniProtKB-EC"/>
</dbReference>
<dbReference type="SMART" id="SM00267">
    <property type="entry name" value="GGDEF"/>
    <property type="match status" value="1"/>
</dbReference>
<comment type="cofactor">
    <cofactor evidence="1">
        <name>Mg(2+)</name>
        <dbReference type="ChEBI" id="CHEBI:18420"/>
    </cofactor>
</comment>
<dbReference type="Pfam" id="PF00990">
    <property type="entry name" value="GGDEF"/>
    <property type="match status" value="1"/>
</dbReference>
<keyword evidence="5" id="KW-1133">Transmembrane helix</keyword>
<dbReference type="PANTHER" id="PTHR45138">
    <property type="entry name" value="REGULATORY COMPONENTS OF SENSORY TRANSDUCTION SYSTEM"/>
    <property type="match status" value="1"/>
</dbReference>
<reference evidence="7 8" key="1">
    <citation type="submission" date="2019-07" db="EMBL/GenBank/DDBJ databases">
        <title>The pathways for chlorine oxyanion respiration interact through the shared metabolite chlorate.</title>
        <authorList>
            <person name="Barnum T.P."/>
            <person name="Cheng Y."/>
            <person name="Hill K.A."/>
            <person name="Lucas L.N."/>
            <person name="Carlson H.K."/>
            <person name="Coates J.D."/>
        </authorList>
    </citation>
    <scope>NUCLEOTIDE SEQUENCE [LARGE SCALE GENOMIC DNA]</scope>
    <source>
        <strain evidence="7">UCB</strain>
    </source>
</reference>
<dbReference type="AlphaFoldDB" id="A0A558B7A9"/>
<dbReference type="PROSITE" id="PS50887">
    <property type="entry name" value="GGDEF"/>
    <property type="match status" value="1"/>
</dbReference>
<dbReference type="InterPro" id="IPR000160">
    <property type="entry name" value="GGDEF_dom"/>
</dbReference>
<dbReference type="InterPro" id="IPR050469">
    <property type="entry name" value="Diguanylate_Cyclase"/>
</dbReference>
<dbReference type="EC" id="2.7.7.65" evidence="2"/>
<dbReference type="EMBL" id="VMRX01000032">
    <property type="protein sequence ID" value="TVT32388.1"/>
    <property type="molecule type" value="Genomic_DNA"/>
</dbReference>
<sequence length="371" mass="41488">MNQSAPPGTATTNPTLAVLGFRRQLVYHLHFWAFIAVAPLVMVQWQHGNLLLSALLVFFCANAALVLLFLRFRNTYFLKGRLFPLLAVVCAAYSTAINGHAGLYWAYPAAIALFFLLPIKEAIVCNVIFVAVMAVVSFLQFPEADFWRITFSLGLSCLFAMIFAWLVGRLQQELTRLATTDPLTGCLNRSQLADVLNSQIQIRERYERVSSLVLIDLDYFKNINDQWGHLAGDRVLKEMAGRVRKRLRQNDQLFRIGGEEFMVVLPETRQKDAHTLAQQLLTSISARPFLDDIRVTASASIAEVERGETWSVWLNRADQALYEAKARGRNQVVLAPANRQPPVPPEPWQRSPAPLQPVSSGPAASGTPDTP</sequence>
<evidence type="ECO:0000313" key="8">
    <source>
        <dbReference type="Proteomes" id="UP000319142"/>
    </source>
</evidence>
<dbReference type="RefSeq" id="WP_273133952.1">
    <property type="nucleotide sequence ID" value="NZ_VMRX01000032.1"/>
</dbReference>
<dbReference type="NCBIfam" id="TIGR00254">
    <property type="entry name" value="GGDEF"/>
    <property type="match status" value="1"/>
</dbReference>
<feature type="domain" description="GGDEF" evidence="6">
    <location>
        <begin position="208"/>
        <end position="337"/>
    </location>
</feature>
<feature type="transmembrane region" description="Helical" evidence="5">
    <location>
        <begin position="113"/>
        <end position="139"/>
    </location>
</feature>
<proteinExistence type="predicted"/>
<feature type="transmembrane region" description="Helical" evidence="5">
    <location>
        <begin position="82"/>
        <end position="107"/>
    </location>
</feature>
<keyword evidence="5" id="KW-0472">Membrane</keyword>
<name>A0A558B7A9_9GAMM</name>
<evidence type="ECO:0000256" key="2">
    <source>
        <dbReference type="ARBA" id="ARBA00012528"/>
    </source>
</evidence>
<evidence type="ECO:0000256" key="3">
    <source>
        <dbReference type="ARBA" id="ARBA00034247"/>
    </source>
</evidence>
<evidence type="ECO:0000256" key="4">
    <source>
        <dbReference type="SAM" id="MobiDB-lite"/>
    </source>
</evidence>
<feature type="region of interest" description="Disordered" evidence="4">
    <location>
        <begin position="333"/>
        <end position="371"/>
    </location>
</feature>
<comment type="caution">
    <text evidence="7">The sequence shown here is derived from an EMBL/GenBank/DDBJ whole genome shotgun (WGS) entry which is preliminary data.</text>
</comment>
<dbReference type="Gene3D" id="3.30.70.270">
    <property type="match status" value="1"/>
</dbReference>
<protein>
    <recommendedName>
        <fullName evidence="2">diguanylate cyclase</fullName>
        <ecNumber evidence="2">2.7.7.65</ecNumber>
    </recommendedName>
</protein>